<dbReference type="EMBL" id="BMAW01110562">
    <property type="protein sequence ID" value="GFT43713.1"/>
    <property type="molecule type" value="Genomic_DNA"/>
</dbReference>
<evidence type="ECO:0000256" key="1">
    <source>
        <dbReference type="SAM" id="SignalP"/>
    </source>
</evidence>
<protein>
    <recommendedName>
        <fullName evidence="4">Secreted protein</fullName>
    </recommendedName>
</protein>
<feature type="chain" id="PRO_5036458151" description="Secreted protein" evidence="1">
    <location>
        <begin position="22"/>
        <end position="140"/>
    </location>
</feature>
<sequence length="140" mass="16277">MQKKTIITFILLHQYILLAYTHPSIYIKGLAGAICECDYHRGIGKRRLIFHFLPCPEGHTRDQIDSLPRAQSMSLLLPLCQREERKRENRGKAQTIPCFRNHVLGHEQGWTNRRDRGAEAEKKRQVFAGLRTSCCDRFTV</sequence>
<reference evidence="2" key="1">
    <citation type="submission" date="2020-08" db="EMBL/GenBank/DDBJ databases">
        <title>Multicomponent nature underlies the extraordinary mechanical properties of spider dragline silk.</title>
        <authorList>
            <person name="Kono N."/>
            <person name="Nakamura H."/>
            <person name="Mori M."/>
            <person name="Yoshida Y."/>
            <person name="Ohtoshi R."/>
            <person name="Malay A.D."/>
            <person name="Moran D.A.P."/>
            <person name="Tomita M."/>
            <person name="Numata K."/>
            <person name="Arakawa K."/>
        </authorList>
    </citation>
    <scope>NUCLEOTIDE SEQUENCE</scope>
</reference>
<keyword evidence="3" id="KW-1185">Reference proteome</keyword>
<comment type="caution">
    <text evidence="2">The sequence shown here is derived from an EMBL/GenBank/DDBJ whole genome shotgun (WGS) entry which is preliminary data.</text>
</comment>
<gene>
    <name evidence="2" type="ORF">NPIL_252421</name>
</gene>
<organism evidence="2 3">
    <name type="scientific">Nephila pilipes</name>
    <name type="common">Giant wood spider</name>
    <name type="synonym">Nephila maculata</name>
    <dbReference type="NCBI Taxonomy" id="299642"/>
    <lineage>
        <taxon>Eukaryota</taxon>
        <taxon>Metazoa</taxon>
        <taxon>Ecdysozoa</taxon>
        <taxon>Arthropoda</taxon>
        <taxon>Chelicerata</taxon>
        <taxon>Arachnida</taxon>
        <taxon>Araneae</taxon>
        <taxon>Araneomorphae</taxon>
        <taxon>Entelegynae</taxon>
        <taxon>Araneoidea</taxon>
        <taxon>Nephilidae</taxon>
        <taxon>Nephila</taxon>
    </lineage>
</organism>
<dbReference type="Proteomes" id="UP000887013">
    <property type="component" value="Unassembled WGS sequence"/>
</dbReference>
<evidence type="ECO:0008006" key="4">
    <source>
        <dbReference type="Google" id="ProtNLM"/>
    </source>
</evidence>
<dbReference type="AlphaFoldDB" id="A0A8X6TT11"/>
<keyword evidence="1" id="KW-0732">Signal</keyword>
<proteinExistence type="predicted"/>
<evidence type="ECO:0000313" key="2">
    <source>
        <dbReference type="EMBL" id="GFT43713.1"/>
    </source>
</evidence>
<evidence type="ECO:0000313" key="3">
    <source>
        <dbReference type="Proteomes" id="UP000887013"/>
    </source>
</evidence>
<name>A0A8X6TT11_NEPPI</name>
<accession>A0A8X6TT11</accession>
<feature type="signal peptide" evidence="1">
    <location>
        <begin position="1"/>
        <end position="21"/>
    </location>
</feature>